<dbReference type="AlphaFoldDB" id="A0A835UQM7"/>
<sequence>MFVTYKRLNSRKNLQKVLPKVLSNKALQTRRPKLLERHPRRQQENLKQPRGPKNLRNEYHFCLRTRGMNEE</sequence>
<dbReference type="EMBL" id="JADCNL010000008">
    <property type="protein sequence ID" value="KAG0470422.1"/>
    <property type="molecule type" value="Genomic_DNA"/>
</dbReference>
<name>A0A835UQM7_VANPL</name>
<feature type="region of interest" description="Disordered" evidence="1">
    <location>
        <begin position="24"/>
        <end position="71"/>
    </location>
</feature>
<proteinExistence type="predicted"/>
<protein>
    <submittedName>
        <fullName evidence="2">Uncharacterized protein</fullName>
    </submittedName>
</protein>
<evidence type="ECO:0000313" key="3">
    <source>
        <dbReference type="Proteomes" id="UP000636800"/>
    </source>
</evidence>
<accession>A0A835UQM7</accession>
<gene>
    <name evidence="2" type="ORF">HPP92_017122</name>
</gene>
<feature type="compositionally biased region" description="Basic and acidic residues" evidence="1">
    <location>
        <begin position="55"/>
        <end position="71"/>
    </location>
</feature>
<keyword evidence="3" id="KW-1185">Reference proteome</keyword>
<evidence type="ECO:0000313" key="2">
    <source>
        <dbReference type="EMBL" id="KAG0470422.1"/>
    </source>
</evidence>
<evidence type="ECO:0000256" key="1">
    <source>
        <dbReference type="SAM" id="MobiDB-lite"/>
    </source>
</evidence>
<comment type="caution">
    <text evidence="2">The sequence shown here is derived from an EMBL/GenBank/DDBJ whole genome shotgun (WGS) entry which is preliminary data.</text>
</comment>
<feature type="compositionally biased region" description="Basic and acidic residues" evidence="1">
    <location>
        <begin position="33"/>
        <end position="44"/>
    </location>
</feature>
<organism evidence="2 3">
    <name type="scientific">Vanilla planifolia</name>
    <name type="common">Vanilla</name>
    <dbReference type="NCBI Taxonomy" id="51239"/>
    <lineage>
        <taxon>Eukaryota</taxon>
        <taxon>Viridiplantae</taxon>
        <taxon>Streptophyta</taxon>
        <taxon>Embryophyta</taxon>
        <taxon>Tracheophyta</taxon>
        <taxon>Spermatophyta</taxon>
        <taxon>Magnoliopsida</taxon>
        <taxon>Liliopsida</taxon>
        <taxon>Asparagales</taxon>
        <taxon>Orchidaceae</taxon>
        <taxon>Vanilloideae</taxon>
        <taxon>Vanilleae</taxon>
        <taxon>Vanilla</taxon>
    </lineage>
</organism>
<reference evidence="2 3" key="1">
    <citation type="journal article" date="2020" name="Nat. Food">
        <title>A phased Vanilla planifolia genome enables genetic improvement of flavour and production.</title>
        <authorList>
            <person name="Hasing T."/>
            <person name="Tang H."/>
            <person name="Brym M."/>
            <person name="Khazi F."/>
            <person name="Huang T."/>
            <person name="Chambers A.H."/>
        </authorList>
    </citation>
    <scope>NUCLEOTIDE SEQUENCE [LARGE SCALE GENOMIC DNA]</scope>
    <source>
        <tissue evidence="2">Leaf</tissue>
    </source>
</reference>
<dbReference type="Proteomes" id="UP000636800">
    <property type="component" value="Unassembled WGS sequence"/>
</dbReference>